<sequence length="445" mass="48349">MSHLSVRAGAVTLGVLTGAALAALFSWALQSQSYNVWGAVIVVPIVTAVNLLLIWRASRRSNETWLGPLLVLALAAKLIGTLARYVVAYVVYNGAADAERYNLYAASHYQLWREGFIQWEWQGKQGTQYMELITTLFYTFIGPSPLAGFVVFASLAFWGQFFAYRAFRTALPTGDAKRYALLILLLPSMLYWPSSIGKESWLLLFVGVTALGGARFFSRRPGALPLLLAGAAGTAIVRPHMAVLLFGAIIVAQLFRPARQTSTGVLSKLGGVVVMAAAAAVLASQAASALGIDDLTWQAVSETVDWAGGQTQQGGSAFTPVPLGSPWGVVAATVTILFRPFPWEAGNIQMLGQSLEGLLLLGLTVKAWPRLRRLRKLARQWPYLLFALAFIALFIWAFSGFGNFGILARQRVLMMPFFLVFLALPPADQPLESAPSDAEVTHARR</sequence>
<feature type="transmembrane region" description="Helical" evidence="1">
    <location>
        <begin position="146"/>
        <end position="167"/>
    </location>
</feature>
<dbReference type="AlphaFoldDB" id="E6S8H1"/>
<gene>
    <name evidence="2" type="ordered locus">Intca_2628</name>
</gene>
<feature type="transmembrane region" description="Helical" evidence="1">
    <location>
        <begin position="36"/>
        <end position="57"/>
    </location>
</feature>
<reference evidence="2 3" key="1">
    <citation type="journal article" date="2010" name="Stand. Genomic Sci.">
        <title>Complete genome sequence of Intrasporangium calvum type strain (7 KIP).</title>
        <authorList>
            <person name="Del Rio T.G."/>
            <person name="Chertkov O."/>
            <person name="Yasawong M."/>
            <person name="Lucas S."/>
            <person name="Deshpande S."/>
            <person name="Cheng J.F."/>
            <person name="Detter C."/>
            <person name="Tapia R."/>
            <person name="Han C."/>
            <person name="Goodwin L."/>
            <person name="Pitluck S."/>
            <person name="Liolios K."/>
            <person name="Ivanova N."/>
            <person name="Mavromatis K."/>
            <person name="Pati A."/>
            <person name="Chen A."/>
            <person name="Palaniappan K."/>
            <person name="Land M."/>
            <person name="Hauser L."/>
            <person name="Chang Y.J."/>
            <person name="Jeffries C.D."/>
            <person name="Rohde M."/>
            <person name="Pukall R."/>
            <person name="Sikorski J."/>
            <person name="Goker M."/>
            <person name="Woyke T."/>
            <person name="Bristow J."/>
            <person name="Eisen J.A."/>
            <person name="Markowitz V."/>
            <person name="Hugenholtz P."/>
            <person name="Kyrpides N.C."/>
            <person name="Klenk H.P."/>
            <person name="Lapidus A."/>
        </authorList>
    </citation>
    <scope>NUCLEOTIDE SEQUENCE [LARGE SCALE GENOMIC DNA]</scope>
    <source>
        <strain evidence="3">ATCC 23552 / DSM 43043 / JCM 3097 / NBRC 12989 / 7 KIP</strain>
    </source>
</reference>
<feature type="transmembrane region" description="Helical" evidence="1">
    <location>
        <begin position="381"/>
        <end position="398"/>
    </location>
</feature>
<dbReference type="Proteomes" id="UP000008914">
    <property type="component" value="Chromosome"/>
</dbReference>
<evidence type="ECO:0000313" key="3">
    <source>
        <dbReference type="Proteomes" id="UP000008914"/>
    </source>
</evidence>
<keyword evidence="1" id="KW-0472">Membrane</keyword>
<dbReference type="OrthoDB" id="3862418at2"/>
<feature type="transmembrane region" description="Helical" evidence="1">
    <location>
        <begin position="224"/>
        <end position="252"/>
    </location>
</feature>
<dbReference type="STRING" id="710696.Intca_2628"/>
<feature type="transmembrane region" description="Helical" evidence="1">
    <location>
        <begin position="69"/>
        <end position="92"/>
    </location>
</feature>
<accession>E6S8H1</accession>
<protein>
    <recommendedName>
        <fullName evidence="4">Glycosyltransferase RgtA/B/C/D-like domain-containing protein</fullName>
    </recommendedName>
</protein>
<keyword evidence="1" id="KW-1133">Transmembrane helix</keyword>
<feature type="transmembrane region" description="Helical" evidence="1">
    <location>
        <begin position="272"/>
        <end position="292"/>
    </location>
</feature>
<evidence type="ECO:0000313" key="2">
    <source>
        <dbReference type="EMBL" id="ADU49133.1"/>
    </source>
</evidence>
<organism evidence="2 3">
    <name type="scientific">Intrasporangium calvum (strain ATCC 23552 / DSM 43043 / JCM 3097 / NBRC 12989 / NCIMB 10167 / NRRL B-3866 / 7 KIP)</name>
    <dbReference type="NCBI Taxonomy" id="710696"/>
    <lineage>
        <taxon>Bacteria</taxon>
        <taxon>Bacillati</taxon>
        <taxon>Actinomycetota</taxon>
        <taxon>Actinomycetes</taxon>
        <taxon>Micrococcales</taxon>
        <taxon>Intrasporangiaceae</taxon>
        <taxon>Intrasporangium</taxon>
    </lineage>
</organism>
<proteinExistence type="predicted"/>
<feature type="transmembrane region" description="Helical" evidence="1">
    <location>
        <begin position="179"/>
        <end position="194"/>
    </location>
</feature>
<dbReference type="EMBL" id="CP002343">
    <property type="protein sequence ID" value="ADU49133.1"/>
    <property type="molecule type" value="Genomic_DNA"/>
</dbReference>
<dbReference type="eggNOG" id="ENOG502Z8GG">
    <property type="taxonomic scope" value="Bacteria"/>
</dbReference>
<evidence type="ECO:0008006" key="4">
    <source>
        <dbReference type="Google" id="ProtNLM"/>
    </source>
</evidence>
<dbReference type="HOGENOM" id="CLU_571952_0_0_11"/>
<evidence type="ECO:0000256" key="1">
    <source>
        <dbReference type="SAM" id="Phobius"/>
    </source>
</evidence>
<name>E6S8H1_INTC7</name>
<keyword evidence="1" id="KW-0812">Transmembrane</keyword>
<dbReference type="KEGG" id="ica:Intca_2628"/>
<keyword evidence="3" id="KW-1185">Reference proteome</keyword>
<dbReference type="RefSeq" id="WP_013493447.1">
    <property type="nucleotide sequence ID" value="NC_014830.1"/>
</dbReference>